<dbReference type="InterPro" id="IPR027417">
    <property type="entry name" value="P-loop_NTPase"/>
</dbReference>
<keyword evidence="4" id="KW-1185">Reference proteome</keyword>
<dbReference type="EMBL" id="MEIA01000097">
    <property type="protein sequence ID" value="OJF14476.1"/>
    <property type="molecule type" value="Genomic_DNA"/>
</dbReference>
<evidence type="ECO:0000256" key="1">
    <source>
        <dbReference type="SAM" id="MobiDB-lite"/>
    </source>
</evidence>
<sequence>MTTTTHPSSEQLVDEPTTEMAGVGAPELPEAGLGAQLTPWAVMAALLVAAGAIRVAQHATAADAQIAYGVAGAAFTVAVVAATVTGKRLKLSRKQRHRLLAALYLGASWLTYISAYGMSWGALTCLSVLGAGLSLLWWREHRIGPGVDPGRPVLHELGDQEIYMQRWHDNLAGKSKQFAGSRLTEPQIIRAGYRYVLELVPGAHTVDQVRAAVTTLRSGLRLMPGQDVIVEVHPERPAPAALLTIVTRPPAAKPQIWPGPEAGFDSARGSVILGPFADGEGCARWRVYTQDSMWGGYLQGAQGSGKSRMTEQIALSCAASTSHPTIIWYGDGQHGDSSPMLVEHADYVATTNEGIYNMLFAAERVMKINGVENRAARLVGFTPTATRPGTLVIVDECHKPLSALENPLLAGPIQRLMCTIAREGRKVGVALILASQSPTLDAFGGAGNLADTLRSCLLSGNGVILRSKTSNAKNVFGVDINPRAFPKLPGYAYLADPDEGARSAPFRGYWVRDDLAAYWPARITWRTLPARQANMAGKHYARRHEAAAEQRFADEMLLAMADAGNLDEIEALEQHMDAAAAARDAVDVVEFGDAHPPVRRVAKFWEQPATSTSSARPAELNAGQRKVLDAITAGHSSPKEIITATGYSSSQVYNLLTDLDKAGAITKAGYGRYQATASAA</sequence>
<gene>
    <name evidence="3" type="ORF">BG844_09560</name>
</gene>
<evidence type="ECO:0000313" key="3">
    <source>
        <dbReference type="EMBL" id="OJF14476.1"/>
    </source>
</evidence>
<feature type="compositionally biased region" description="Polar residues" evidence="1">
    <location>
        <begin position="1"/>
        <end position="11"/>
    </location>
</feature>
<dbReference type="Gene3D" id="3.40.50.300">
    <property type="entry name" value="P-loop containing nucleotide triphosphate hydrolases"/>
    <property type="match status" value="1"/>
</dbReference>
<keyword evidence="2" id="KW-0812">Transmembrane</keyword>
<dbReference type="AlphaFoldDB" id="A0A1K0GTA1"/>
<name>A0A1K0GTA1_9ACTN</name>
<evidence type="ECO:0000256" key="2">
    <source>
        <dbReference type="SAM" id="Phobius"/>
    </source>
</evidence>
<feature type="transmembrane region" description="Helical" evidence="2">
    <location>
        <begin position="66"/>
        <end position="85"/>
    </location>
</feature>
<dbReference type="Proteomes" id="UP000182486">
    <property type="component" value="Unassembled WGS sequence"/>
</dbReference>
<evidence type="ECO:0008006" key="5">
    <source>
        <dbReference type="Google" id="ProtNLM"/>
    </source>
</evidence>
<keyword evidence="2" id="KW-0472">Membrane</keyword>
<keyword evidence="2" id="KW-1133">Transmembrane helix</keyword>
<comment type="caution">
    <text evidence="3">The sequence shown here is derived from an EMBL/GenBank/DDBJ whole genome shotgun (WGS) entry which is preliminary data.</text>
</comment>
<feature type="region of interest" description="Disordered" evidence="1">
    <location>
        <begin position="1"/>
        <end position="21"/>
    </location>
</feature>
<organism evidence="3 4">
    <name type="scientific">Couchioplanes caeruleus subsp. caeruleus</name>
    <dbReference type="NCBI Taxonomy" id="56427"/>
    <lineage>
        <taxon>Bacteria</taxon>
        <taxon>Bacillati</taxon>
        <taxon>Actinomycetota</taxon>
        <taxon>Actinomycetes</taxon>
        <taxon>Micromonosporales</taxon>
        <taxon>Micromonosporaceae</taxon>
        <taxon>Couchioplanes</taxon>
    </lineage>
</organism>
<feature type="transmembrane region" description="Helical" evidence="2">
    <location>
        <begin position="97"/>
        <end position="114"/>
    </location>
</feature>
<proteinExistence type="predicted"/>
<evidence type="ECO:0000313" key="4">
    <source>
        <dbReference type="Proteomes" id="UP000182486"/>
    </source>
</evidence>
<dbReference type="SUPFAM" id="SSF52540">
    <property type="entry name" value="P-loop containing nucleoside triphosphate hydrolases"/>
    <property type="match status" value="1"/>
</dbReference>
<accession>A0A1K0GTA1</accession>
<reference evidence="3 4" key="1">
    <citation type="submission" date="2016-09" db="EMBL/GenBank/DDBJ databases">
        <title>Couchioplanes caeruleus draft genome sequence.</title>
        <authorList>
            <person name="Sheehan J."/>
            <person name="Caffrey P."/>
        </authorList>
    </citation>
    <scope>NUCLEOTIDE SEQUENCE [LARGE SCALE GENOMIC DNA]</scope>
    <source>
        <strain evidence="3 4">DSM 43634</strain>
    </source>
</reference>
<protein>
    <recommendedName>
        <fullName evidence="5">FtsK domain-containing protein</fullName>
    </recommendedName>
</protein>
<dbReference type="RefSeq" id="WP_071804676.1">
    <property type="nucleotide sequence ID" value="NZ_MEIA01000097.1"/>
</dbReference>